<dbReference type="OrthoDB" id="5418695at2759"/>
<dbReference type="InterPro" id="IPR053931">
    <property type="entry name" value="RapZ_C"/>
</dbReference>
<protein>
    <recommendedName>
        <fullName evidence="1">RapZ C-terminal domain-containing protein</fullName>
    </recommendedName>
</protein>
<accession>A0A6A5UEE1</accession>
<sequence>MAFNTPFSFPLPLMPSPPGVIVQEVVQPLQIIQHSGPILHPLPFVPPPPMIHHPLPMMYHPQPIMYHTAPLFQHHIPHHQHYHQRHHSHPPQHHRALPVPAPAPTPAITRATFAHPRTVHIITYSTQQHAASPAVQAEIAAARPANVPKLLTVHAENWPLPPPELCQRCSGVSAAIQDFVKNNAEGSRCIDTAVNQTIGHLLNGQHTVLLEVCCGAGTHRSVAAAEIMAQRLRRKGVQNVVVRHLHRVRKPGDVR</sequence>
<dbReference type="EMBL" id="ML976977">
    <property type="protein sequence ID" value="KAF1963583.1"/>
    <property type="molecule type" value="Genomic_DNA"/>
</dbReference>
<keyword evidence="3" id="KW-1185">Reference proteome</keyword>
<evidence type="ECO:0000313" key="2">
    <source>
        <dbReference type="EMBL" id="KAF1963583.1"/>
    </source>
</evidence>
<evidence type="ECO:0000313" key="3">
    <source>
        <dbReference type="Proteomes" id="UP000800035"/>
    </source>
</evidence>
<dbReference type="Pfam" id="PF22740">
    <property type="entry name" value="PapZ_C"/>
    <property type="match status" value="1"/>
</dbReference>
<reference evidence="2" key="1">
    <citation type="journal article" date="2020" name="Stud. Mycol.">
        <title>101 Dothideomycetes genomes: a test case for predicting lifestyles and emergence of pathogens.</title>
        <authorList>
            <person name="Haridas S."/>
            <person name="Albert R."/>
            <person name="Binder M."/>
            <person name="Bloem J."/>
            <person name="Labutti K."/>
            <person name="Salamov A."/>
            <person name="Andreopoulos B."/>
            <person name="Baker S."/>
            <person name="Barry K."/>
            <person name="Bills G."/>
            <person name="Bluhm B."/>
            <person name="Cannon C."/>
            <person name="Castanera R."/>
            <person name="Culley D."/>
            <person name="Daum C."/>
            <person name="Ezra D."/>
            <person name="Gonzalez J."/>
            <person name="Henrissat B."/>
            <person name="Kuo A."/>
            <person name="Liang C."/>
            <person name="Lipzen A."/>
            <person name="Lutzoni F."/>
            <person name="Magnuson J."/>
            <person name="Mondo S."/>
            <person name="Nolan M."/>
            <person name="Ohm R."/>
            <person name="Pangilinan J."/>
            <person name="Park H.-J."/>
            <person name="Ramirez L."/>
            <person name="Alfaro M."/>
            <person name="Sun H."/>
            <person name="Tritt A."/>
            <person name="Yoshinaga Y."/>
            <person name="Zwiers L.-H."/>
            <person name="Turgeon B."/>
            <person name="Goodwin S."/>
            <person name="Spatafora J."/>
            <person name="Crous P."/>
            <person name="Grigoriev I."/>
        </authorList>
    </citation>
    <scope>NUCLEOTIDE SEQUENCE</scope>
    <source>
        <strain evidence="2">CBS 675.92</strain>
    </source>
</reference>
<evidence type="ECO:0000259" key="1">
    <source>
        <dbReference type="Pfam" id="PF22740"/>
    </source>
</evidence>
<proteinExistence type="predicted"/>
<name>A0A6A5UEE1_9PLEO</name>
<dbReference type="AlphaFoldDB" id="A0A6A5UEE1"/>
<organism evidence="2 3">
    <name type="scientific">Byssothecium circinans</name>
    <dbReference type="NCBI Taxonomy" id="147558"/>
    <lineage>
        <taxon>Eukaryota</taxon>
        <taxon>Fungi</taxon>
        <taxon>Dikarya</taxon>
        <taxon>Ascomycota</taxon>
        <taxon>Pezizomycotina</taxon>
        <taxon>Dothideomycetes</taxon>
        <taxon>Pleosporomycetidae</taxon>
        <taxon>Pleosporales</taxon>
        <taxon>Massarineae</taxon>
        <taxon>Massarinaceae</taxon>
        <taxon>Byssothecium</taxon>
    </lineage>
</organism>
<feature type="domain" description="RapZ C-terminal" evidence="1">
    <location>
        <begin position="167"/>
        <end position="245"/>
    </location>
</feature>
<gene>
    <name evidence="2" type="ORF">CC80DRAFT_530411</name>
</gene>
<dbReference type="Proteomes" id="UP000800035">
    <property type="component" value="Unassembled WGS sequence"/>
</dbReference>